<organism evidence="1 2">
    <name type="scientific">Lacticaseibacillus paracasei</name>
    <name type="common">Lactobacillus paracasei</name>
    <dbReference type="NCBI Taxonomy" id="1597"/>
    <lineage>
        <taxon>Bacteria</taxon>
        <taxon>Bacillati</taxon>
        <taxon>Bacillota</taxon>
        <taxon>Bacilli</taxon>
        <taxon>Lactobacillales</taxon>
        <taxon>Lactobacillaceae</taxon>
        <taxon>Lacticaseibacillus</taxon>
    </lineage>
</organism>
<protein>
    <submittedName>
        <fullName evidence="1">Uncharacterized protein</fullName>
    </submittedName>
</protein>
<proteinExistence type="predicted"/>
<accession>A0A0E2LYF9</accession>
<reference evidence="1 2" key="1">
    <citation type="journal article" date="2018" name="Front. Microbiol.">
        <title>Conversion of Methionine to Cysteine in Lactobacillus paracasei Depends on the Highly Mobile cysK-ctl-cysE Gene Cluster.</title>
        <authorList>
            <person name="Wuthrich D."/>
            <person name="Irmler S."/>
            <person name="Berthoud H."/>
            <person name="Guggenbuhl B."/>
            <person name="Eugster E."/>
            <person name="Bruggmann R."/>
        </authorList>
    </citation>
    <scope>NUCLEOTIDE SEQUENCE [LARGE SCALE GENOMIC DNA]</scope>
    <source>
        <strain evidence="1 2">FAM18172</strain>
    </source>
</reference>
<dbReference type="AlphaFoldDB" id="A0A0E2LYF9"/>
<evidence type="ECO:0000313" key="1">
    <source>
        <dbReference type="EMBL" id="RND82599.1"/>
    </source>
</evidence>
<dbReference type="EMBL" id="LKFU01000102">
    <property type="protein sequence ID" value="RND82599.1"/>
    <property type="molecule type" value="Genomic_DNA"/>
</dbReference>
<comment type="caution">
    <text evidence="1">The sequence shown here is derived from an EMBL/GenBank/DDBJ whole genome shotgun (WGS) entry which is preliminary data.</text>
</comment>
<gene>
    <name evidence="1" type="ORF">FAM18172_02688</name>
</gene>
<dbReference type="Proteomes" id="UP000285532">
    <property type="component" value="Unassembled WGS sequence"/>
</dbReference>
<sequence length="56" mass="6022">MSRALGMNMVGHISSVGNTFLRVLVIKDSAYNQSTRLIVLVLIFGIVLGTFGIIGK</sequence>
<name>A0A0E2LYF9_LACPA</name>
<evidence type="ECO:0000313" key="2">
    <source>
        <dbReference type="Proteomes" id="UP000285532"/>
    </source>
</evidence>
<dbReference type="RefSeq" id="WP_003603520.1">
    <property type="nucleotide sequence ID" value="NZ_AFYT01000049.1"/>
</dbReference>